<reference evidence="2 3" key="1">
    <citation type="submission" date="2016-01" db="EMBL/GenBank/DDBJ databases">
        <authorList>
            <person name="Oliw E.H."/>
        </authorList>
    </citation>
    <scope>NUCLEOTIDE SEQUENCE [LARGE SCALE GENOMIC DNA]</scope>
    <source>
        <strain evidence="2">LMG 27134</strain>
    </source>
</reference>
<reference evidence="1 4" key="3">
    <citation type="submission" date="2024-11" db="EMBL/GenBank/DDBJ databases">
        <title>Using genomics to understand microbial adaptation to soil warming.</title>
        <authorList>
            <person name="Deangelis K.M. PhD."/>
        </authorList>
    </citation>
    <scope>NUCLEOTIDE SEQUENCE [LARGE SCALE GENOMIC DNA]</scope>
    <source>
        <strain evidence="1 4">GAS97</strain>
    </source>
</reference>
<sequence length="39" mass="4619">MPLLSPDTELCEDFIKASQKWRRRFMSSSLIHVQIRVTV</sequence>
<dbReference type="AlphaFoldDB" id="A0A158FT85"/>
<evidence type="ECO:0000313" key="2">
    <source>
        <dbReference type="EMBL" id="SAL23012.1"/>
    </source>
</evidence>
<gene>
    <name evidence="1" type="ORF">ABH943_000862</name>
    <name evidence="2" type="ORF">AWB69_01588</name>
</gene>
<reference evidence="1" key="2">
    <citation type="submission" date="2024-10" db="EMBL/GenBank/DDBJ databases">
        <authorList>
            <person name="Deangelis K."/>
            <person name="Huntemann M."/>
            <person name="Clum A."/>
            <person name="Wang J."/>
            <person name="Palaniappan K."/>
            <person name="Ritter S."/>
            <person name="Chen I.-M."/>
            <person name="Stamatis D."/>
            <person name="Reddy T."/>
            <person name="O'Malley R."/>
            <person name="Daum C."/>
            <person name="Ng V."/>
            <person name="Ivanova N."/>
            <person name="Kyrpides N."/>
            <person name="Woyke T."/>
        </authorList>
    </citation>
    <scope>NUCLEOTIDE SEQUENCE</scope>
    <source>
        <strain evidence="1">GAS97</strain>
    </source>
</reference>
<dbReference type="Proteomes" id="UP000054683">
    <property type="component" value="Unassembled WGS sequence"/>
</dbReference>
<accession>A0A158FT85</accession>
<keyword evidence="4" id="KW-1185">Reference proteome</keyword>
<evidence type="ECO:0000313" key="4">
    <source>
        <dbReference type="Proteomes" id="UP001620514"/>
    </source>
</evidence>
<dbReference type="EMBL" id="JBIYDN010000002">
    <property type="protein sequence ID" value="MFK4440856.1"/>
    <property type="molecule type" value="Genomic_DNA"/>
</dbReference>
<dbReference type="Proteomes" id="UP001620514">
    <property type="component" value="Unassembled WGS sequence"/>
</dbReference>
<protein>
    <submittedName>
        <fullName evidence="2">Uncharacterized protein</fullName>
    </submittedName>
</protein>
<dbReference type="EMBL" id="FCOK02000007">
    <property type="protein sequence ID" value="SAL23012.1"/>
    <property type="molecule type" value="Genomic_DNA"/>
</dbReference>
<name>A0A158FT85_9BURK</name>
<evidence type="ECO:0000313" key="1">
    <source>
        <dbReference type="EMBL" id="MFK4440856.1"/>
    </source>
</evidence>
<proteinExistence type="predicted"/>
<evidence type="ECO:0000313" key="3">
    <source>
        <dbReference type="Proteomes" id="UP000054683"/>
    </source>
</evidence>
<organism evidence="2 3">
    <name type="scientific">Caballeronia udeis</name>
    <dbReference type="NCBI Taxonomy" id="1232866"/>
    <lineage>
        <taxon>Bacteria</taxon>
        <taxon>Pseudomonadati</taxon>
        <taxon>Pseudomonadota</taxon>
        <taxon>Betaproteobacteria</taxon>
        <taxon>Burkholderiales</taxon>
        <taxon>Burkholderiaceae</taxon>
        <taxon>Caballeronia</taxon>
    </lineage>
</organism>